<dbReference type="Proteomes" id="UP000002593">
    <property type="component" value="Chromosome"/>
</dbReference>
<dbReference type="InterPro" id="IPR001179">
    <property type="entry name" value="PPIase_FKBP_dom"/>
</dbReference>
<dbReference type="InterPro" id="IPR046357">
    <property type="entry name" value="PPIase_dom_sf"/>
</dbReference>
<comment type="subcellular location">
    <subcellularLocation>
        <location evidence="2">Cytoplasm</location>
    </subcellularLocation>
</comment>
<evidence type="ECO:0000256" key="4">
    <source>
        <dbReference type="ARBA" id="ARBA00022490"/>
    </source>
</evidence>
<evidence type="ECO:0000256" key="7">
    <source>
        <dbReference type="ARBA" id="ARBA00023235"/>
    </source>
</evidence>
<dbReference type="SUPFAM" id="SSF54534">
    <property type="entry name" value="FKBP-like"/>
    <property type="match status" value="1"/>
</dbReference>
<keyword evidence="13" id="KW-1185">Reference proteome</keyword>
<name>A2BN17_HYPBU</name>
<gene>
    <name evidence="12" type="ordered locus">Hbut_1557</name>
</gene>
<dbReference type="Gene3D" id="3.10.50.40">
    <property type="match status" value="1"/>
</dbReference>
<evidence type="ECO:0000256" key="2">
    <source>
        <dbReference type="ARBA" id="ARBA00004496"/>
    </source>
</evidence>
<organism evidence="12 13">
    <name type="scientific">Hyperthermus butylicus (strain DSM 5456 / JCM 9403 / PLM1-5)</name>
    <dbReference type="NCBI Taxonomy" id="415426"/>
    <lineage>
        <taxon>Archaea</taxon>
        <taxon>Thermoproteota</taxon>
        <taxon>Thermoprotei</taxon>
        <taxon>Desulfurococcales</taxon>
        <taxon>Pyrodictiaceae</taxon>
        <taxon>Hyperthermus</taxon>
    </lineage>
</organism>
<dbReference type="GO" id="GO:0003755">
    <property type="term" value="F:peptidyl-prolyl cis-trans isomerase activity"/>
    <property type="evidence" value="ECO:0007669"/>
    <property type="project" value="UniProtKB-UniRule"/>
</dbReference>
<reference evidence="12 13" key="1">
    <citation type="journal article" date="2007" name="Archaea">
        <title>The genome of Hyperthermus butylicus: a sulfur-reducing, peptide fermenting, neutrophilic Crenarchaeote growing up to 108 degrees C.</title>
        <authorList>
            <person name="Brugger K."/>
            <person name="Chen L."/>
            <person name="Stark M."/>
            <person name="Zibat A."/>
            <person name="Redder P."/>
            <person name="Ruepp A."/>
            <person name="Awayez M."/>
            <person name="She Q."/>
            <person name="Garrett R.A."/>
            <person name="Klenk H.P."/>
        </authorList>
    </citation>
    <scope>NUCLEOTIDE SEQUENCE [LARGE SCALE GENOMIC DNA]</scope>
    <source>
        <strain evidence="13">DSM 5456 / JCM 9403 / PLM1-5</strain>
    </source>
</reference>
<dbReference type="EMBL" id="CP000493">
    <property type="protein sequence ID" value="ABM81378.1"/>
    <property type="molecule type" value="Genomic_DNA"/>
</dbReference>
<accession>A2BN17</accession>
<evidence type="ECO:0000313" key="13">
    <source>
        <dbReference type="Proteomes" id="UP000002593"/>
    </source>
</evidence>
<dbReference type="HOGENOM" id="CLU_073526_1_0_2"/>
<dbReference type="GO" id="GO:0042026">
    <property type="term" value="P:protein refolding"/>
    <property type="evidence" value="ECO:0007669"/>
    <property type="project" value="UniProtKB-ARBA"/>
</dbReference>
<dbReference type="GO" id="GO:0005737">
    <property type="term" value="C:cytoplasm"/>
    <property type="evidence" value="ECO:0007669"/>
    <property type="project" value="UniProtKB-SubCell"/>
</dbReference>
<dbReference type="STRING" id="415426.Hbut_1557"/>
<evidence type="ECO:0000256" key="5">
    <source>
        <dbReference type="ARBA" id="ARBA00023110"/>
    </source>
</evidence>
<dbReference type="EC" id="5.2.1.8" evidence="9"/>
<evidence type="ECO:0000259" key="11">
    <source>
        <dbReference type="PROSITE" id="PS50059"/>
    </source>
</evidence>
<evidence type="ECO:0000256" key="6">
    <source>
        <dbReference type="ARBA" id="ARBA00023186"/>
    </source>
</evidence>
<feature type="domain" description="PPIase FKBP-type" evidence="11">
    <location>
        <begin position="6"/>
        <end position="100"/>
    </location>
</feature>
<dbReference type="PANTHER" id="PTHR47861">
    <property type="entry name" value="FKBP-TYPE PEPTIDYL-PROLYL CIS-TRANS ISOMERASE SLYD"/>
    <property type="match status" value="1"/>
</dbReference>
<evidence type="ECO:0000256" key="8">
    <source>
        <dbReference type="PROSITE-ProRule" id="PRU00277"/>
    </source>
</evidence>
<proteinExistence type="inferred from homology"/>
<dbReference type="OrthoDB" id="8615at2157"/>
<comment type="similarity">
    <text evidence="3 9">Belongs to the FKBP-type PPIase family.</text>
</comment>
<dbReference type="Pfam" id="PF00254">
    <property type="entry name" value="FKBP_C"/>
    <property type="match status" value="1"/>
</dbReference>
<keyword evidence="4" id="KW-0963">Cytoplasm</keyword>
<keyword evidence="7 8" id="KW-0413">Isomerase</keyword>
<evidence type="ECO:0000256" key="10">
    <source>
        <dbReference type="SAM" id="MobiDB-lite"/>
    </source>
</evidence>
<dbReference type="KEGG" id="hbu:Hbut_1557"/>
<dbReference type="RefSeq" id="WP_011822696.1">
    <property type="nucleotide sequence ID" value="NC_008818.1"/>
</dbReference>
<evidence type="ECO:0000256" key="1">
    <source>
        <dbReference type="ARBA" id="ARBA00000971"/>
    </source>
</evidence>
<dbReference type="GeneID" id="25393340"/>
<dbReference type="eggNOG" id="arCOG00980">
    <property type="taxonomic scope" value="Archaea"/>
</dbReference>
<dbReference type="PANTHER" id="PTHR47861:SF3">
    <property type="entry name" value="FKBP-TYPE PEPTIDYL-PROLYL CIS-TRANS ISOMERASE SLYD"/>
    <property type="match status" value="1"/>
</dbReference>
<evidence type="ECO:0000313" key="12">
    <source>
        <dbReference type="EMBL" id="ABM81378.1"/>
    </source>
</evidence>
<sequence length="260" mass="28791">MALPDGAFVLVEYTLRVKETGEVIDTTSEEEARKAGVYDPKERYGPRLVIIGEGRLIPGLEKTIKELSPGEEKEVEIPPSEAFGERKPENIKIMPRNVFIRSGVVPEPGKIVEINGMLAVIRSVTGGRVVVDFNHPLAGKTILARVKLIKLIEDVGEKLLHLVLRRLPPIIGEEDVKVDYDAKKKYAKIMFNEKILQIADMQAAKRLVVGEIRKYLANAVSELEFSEHIRIAGEGEKKQTETEAGKAEDKSGEQAKTEGG</sequence>
<dbReference type="AlphaFoldDB" id="A2BN17"/>
<dbReference type="InterPro" id="IPR048261">
    <property type="entry name" value="SlpA/SlyD-like_ins_sf"/>
</dbReference>
<keyword evidence="5 8" id="KW-0697">Rotamase</keyword>
<dbReference type="Gene3D" id="3.30.70.2210">
    <property type="match status" value="1"/>
</dbReference>
<dbReference type="EnsemblBacteria" id="ABM81378">
    <property type="protein sequence ID" value="ABM81378"/>
    <property type="gene ID" value="Hbut_1557"/>
</dbReference>
<protein>
    <recommendedName>
        <fullName evidence="9">Peptidyl-prolyl cis-trans isomerase</fullName>
        <ecNumber evidence="9">5.2.1.8</ecNumber>
    </recommendedName>
</protein>
<comment type="catalytic activity">
    <reaction evidence="1 8 9">
        <text>[protein]-peptidylproline (omega=180) = [protein]-peptidylproline (omega=0)</text>
        <dbReference type="Rhea" id="RHEA:16237"/>
        <dbReference type="Rhea" id="RHEA-COMP:10747"/>
        <dbReference type="Rhea" id="RHEA-COMP:10748"/>
        <dbReference type="ChEBI" id="CHEBI:83833"/>
        <dbReference type="ChEBI" id="CHEBI:83834"/>
        <dbReference type="EC" id="5.2.1.8"/>
    </reaction>
</comment>
<dbReference type="Gene3D" id="2.40.10.330">
    <property type="match status" value="1"/>
</dbReference>
<keyword evidence="6" id="KW-0143">Chaperone</keyword>
<evidence type="ECO:0000256" key="3">
    <source>
        <dbReference type="ARBA" id="ARBA00006577"/>
    </source>
</evidence>
<dbReference type="PROSITE" id="PS50059">
    <property type="entry name" value="FKBP_PPIASE"/>
    <property type="match status" value="1"/>
</dbReference>
<evidence type="ECO:0000256" key="9">
    <source>
        <dbReference type="RuleBase" id="RU003915"/>
    </source>
</evidence>
<feature type="region of interest" description="Disordered" evidence="10">
    <location>
        <begin position="234"/>
        <end position="260"/>
    </location>
</feature>